<evidence type="ECO:0000256" key="4">
    <source>
        <dbReference type="ARBA" id="ARBA00022741"/>
    </source>
</evidence>
<sequence length="720" mass="81873">MKDSEYNVVEVAVPVPVRSSFSYLSKNQILPGTRVKVSFGSRTLIGVVISSSTKSNFQKDLKSIDSVLDDKELLNKKDIELISWLSNYYKTPIGEVAKLFFPPSMRKEIEIPDEQEIFELTQKGEFYSEDLLKKSPKQLEMLSYFRKEKTATRHGLKSISYDSRILRELIKKELISKKKIKYKEEIQYETTENFLELNSEQKAAYESFKESLGSFKVHLLFGITGSGKTETYMHVVRDVLENHKQVAVLVPEIGLTGSLEKSLKSRFGNKVVTMHSSLSNKDRQRSWKSIQSSSAKIILGTRSSIFTSTPDLGLIIVDEEHDSSYKQNEMPCYSARDTAIYKAKLHDCPVVLASATPSLESFNNAKLKKYALNKLEERVSEASKPKLELMDLRGKEIISGLATNTIAEIKKELTNGNQVMIFQNRRGYSPVVVCESCGWSPNCLNCDVRMVYHKQTNKYSCHHCGYAENYFQECKVCPNNELSFYGAGTEKLEESLRTIFPDFPILRIDSDISYKKDLNTLLAQPLKGEPMILVGTQILAKGHHLPDITLVVILDGDFSLYSIDFRATERMNQLITQVSGRSGRGNKSGKVLIQTFVPEHPSLEKVVDSSYETLAENLLQDRNQNKLPPFYHSINLITESTSYISCKEELIKIRSMFVNPHIDVIGPQPCIIEKRKNIFRWQISAKSKNRTLLHNSLNRVLENHKIIGNKVRLSIDVDPL</sequence>
<dbReference type="GO" id="GO:0008270">
    <property type="term" value="F:zinc ion binding"/>
    <property type="evidence" value="ECO:0007669"/>
    <property type="project" value="UniProtKB-UniRule"/>
</dbReference>
<keyword evidence="9 12" id="KW-0238">DNA-binding</keyword>
<proteinExistence type="inferred from homology"/>
<dbReference type="PROSITE" id="PS51192">
    <property type="entry name" value="HELICASE_ATP_BIND_1"/>
    <property type="match status" value="1"/>
</dbReference>
<comment type="subunit">
    <text evidence="12">Component of the replication restart primosome.</text>
</comment>
<evidence type="ECO:0000256" key="11">
    <source>
        <dbReference type="ARBA" id="ARBA00048988"/>
    </source>
</evidence>
<feature type="binding site" evidence="12">
    <location>
        <position position="437"/>
    </location>
    <ligand>
        <name>Zn(2+)</name>
        <dbReference type="ChEBI" id="CHEBI:29105"/>
        <label>1</label>
    </ligand>
</feature>
<keyword evidence="1 12" id="KW-0639">Primosome</keyword>
<dbReference type="InterPro" id="IPR042115">
    <property type="entry name" value="PriA_3primeBD_sf"/>
</dbReference>
<dbReference type="GO" id="GO:0043138">
    <property type="term" value="F:3'-5' DNA helicase activity"/>
    <property type="evidence" value="ECO:0007669"/>
    <property type="project" value="UniProtKB-EC"/>
</dbReference>
<dbReference type="EMBL" id="GU567951">
    <property type="protein sequence ID" value="ADI21332.1"/>
    <property type="molecule type" value="Genomic_DNA"/>
</dbReference>
<feature type="binding site" evidence="12">
    <location>
        <position position="477"/>
    </location>
    <ligand>
        <name>Zn(2+)</name>
        <dbReference type="ChEBI" id="CHEBI:29105"/>
        <label>1</label>
    </ligand>
</feature>
<dbReference type="GO" id="GO:0006270">
    <property type="term" value="P:DNA replication initiation"/>
    <property type="evidence" value="ECO:0007669"/>
    <property type="project" value="TreeGrafter"/>
</dbReference>
<organism evidence="15">
    <name type="scientific">uncultured gamma proteobacterium HF0010_10D20</name>
    <dbReference type="NCBI Taxonomy" id="723561"/>
    <lineage>
        <taxon>Bacteria</taxon>
        <taxon>Pseudomonadati</taxon>
        <taxon>Pseudomonadota</taxon>
        <taxon>Gammaproteobacteria</taxon>
        <taxon>environmental samples</taxon>
    </lineage>
</organism>
<keyword evidence="8 12" id="KW-0067">ATP-binding</keyword>
<evidence type="ECO:0000256" key="9">
    <source>
        <dbReference type="ARBA" id="ARBA00023125"/>
    </source>
</evidence>
<dbReference type="GO" id="GO:0005524">
    <property type="term" value="F:ATP binding"/>
    <property type="evidence" value="ECO:0007669"/>
    <property type="project" value="UniProtKB-UniRule"/>
</dbReference>
<evidence type="ECO:0000256" key="2">
    <source>
        <dbReference type="ARBA" id="ARBA00022705"/>
    </source>
</evidence>
<feature type="binding site" evidence="12">
    <location>
        <position position="446"/>
    </location>
    <ligand>
        <name>Zn(2+)</name>
        <dbReference type="ChEBI" id="CHEBI:29105"/>
        <label>2</label>
    </ligand>
</feature>
<evidence type="ECO:0000256" key="1">
    <source>
        <dbReference type="ARBA" id="ARBA00022515"/>
    </source>
</evidence>
<dbReference type="Pfam" id="PF00271">
    <property type="entry name" value="Helicase_C"/>
    <property type="match status" value="1"/>
</dbReference>
<keyword evidence="2 12" id="KW-0235">DNA replication</keyword>
<evidence type="ECO:0000256" key="7">
    <source>
        <dbReference type="ARBA" id="ARBA00022833"/>
    </source>
</evidence>
<comment type="cofactor">
    <cofactor evidence="12">
        <name>Zn(2+)</name>
        <dbReference type="ChEBI" id="CHEBI:29105"/>
    </cofactor>
    <text evidence="12">Binds 2 zinc ions per subunit.</text>
</comment>
<evidence type="ECO:0000256" key="5">
    <source>
        <dbReference type="ARBA" id="ARBA00022801"/>
    </source>
</evidence>
<keyword evidence="4 12" id="KW-0547">Nucleotide-binding</keyword>
<dbReference type="Pfam" id="PF18074">
    <property type="entry name" value="PriA_C"/>
    <property type="match status" value="1"/>
</dbReference>
<gene>
    <name evidence="12" type="primary">priA</name>
</gene>
<dbReference type="SMART" id="SM00490">
    <property type="entry name" value="HELICc"/>
    <property type="match status" value="1"/>
</dbReference>
<feature type="domain" description="Helicase ATP-binding" evidence="13">
    <location>
        <begin position="209"/>
        <end position="375"/>
    </location>
</feature>
<dbReference type="InterPro" id="IPR014001">
    <property type="entry name" value="Helicase_ATP-bd"/>
</dbReference>
<keyword evidence="6 12" id="KW-0347">Helicase</keyword>
<evidence type="ECO:0000256" key="12">
    <source>
        <dbReference type="HAMAP-Rule" id="MF_00983"/>
    </source>
</evidence>
<dbReference type="PANTHER" id="PTHR30580">
    <property type="entry name" value="PRIMOSOMAL PROTEIN N"/>
    <property type="match status" value="1"/>
</dbReference>
<evidence type="ECO:0000259" key="14">
    <source>
        <dbReference type="PROSITE" id="PS51194"/>
    </source>
</evidence>
<dbReference type="CDD" id="cd18804">
    <property type="entry name" value="SF2_C_priA"/>
    <property type="match status" value="1"/>
</dbReference>
<dbReference type="InterPro" id="IPR041222">
    <property type="entry name" value="PriA_3primeBD"/>
</dbReference>
<accession>E7C1K8</accession>
<dbReference type="CDD" id="cd17929">
    <property type="entry name" value="DEXHc_priA"/>
    <property type="match status" value="1"/>
</dbReference>
<dbReference type="EC" id="5.6.2.4" evidence="12"/>
<dbReference type="InterPro" id="IPR027417">
    <property type="entry name" value="P-loop_NTPase"/>
</dbReference>
<reference evidence="15" key="1">
    <citation type="submission" date="2010-01" db="EMBL/GenBank/DDBJ databases">
        <title>Genome fragments of uncultured bacteria from the North Pacific subtropical Gyre.</title>
        <authorList>
            <person name="Pham V.D."/>
            <person name="Delong E.F."/>
        </authorList>
    </citation>
    <scope>NUCLEOTIDE SEQUENCE</scope>
</reference>
<dbReference type="HAMAP" id="MF_00983">
    <property type="entry name" value="PriA"/>
    <property type="match status" value="1"/>
</dbReference>
<dbReference type="NCBIfam" id="TIGR00595">
    <property type="entry name" value="priA"/>
    <property type="match status" value="1"/>
</dbReference>
<keyword evidence="3 12" id="KW-0479">Metal-binding</keyword>
<dbReference type="Pfam" id="PF17764">
    <property type="entry name" value="PriA_3primeBD"/>
    <property type="match status" value="1"/>
</dbReference>
<dbReference type="InterPro" id="IPR001650">
    <property type="entry name" value="Helicase_C-like"/>
</dbReference>
<dbReference type="InterPro" id="IPR005259">
    <property type="entry name" value="PriA"/>
</dbReference>
<dbReference type="GO" id="GO:0016887">
    <property type="term" value="F:ATP hydrolysis activity"/>
    <property type="evidence" value="ECO:0007669"/>
    <property type="project" value="RHEA"/>
</dbReference>
<dbReference type="SMART" id="SM00487">
    <property type="entry name" value="DEXDc"/>
    <property type="match status" value="1"/>
</dbReference>
<dbReference type="GO" id="GO:1990077">
    <property type="term" value="C:primosome complex"/>
    <property type="evidence" value="ECO:0007669"/>
    <property type="project" value="UniProtKB-UniRule"/>
</dbReference>
<comment type="function">
    <text evidence="12">Initiates the restart of stalled replication forks, which reloads the replicative helicase on sites other than the origin of replication. Recognizes and binds to abandoned replication forks and remodels them to uncover a helicase loading site. Promotes assembly of the primosome at these replication forks.</text>
</comment>
<evidence type="ECO:0000313" key="15">
    <source>
        <dbReference type="EMBL" id="ADI21332.1"/>
    </source>
</evidence>
<name>E7C1K8_9GAMM</name>
<evidence type="ECO:0000256" key="8">
    <source>
        <dbReference type="ARBA" id="ARBA00022840"/>
    </source>
</evidence>
<feature type="binding site" evidence="12">
    <location>
        <position position="461"/>
    </location>
    <ligand>
        <name>Zn(2+)</name>
        <dbReference type="ChEBI" id="CHEBI:29105"/>
        <label>2</label>
    </ligand>
</feature>
<protein>
    <recommendedName>
        <fullName evidence="12">Replication restart protein PriA</fullName>
    </recommendedName>
    <alternativeName>
        <fullName evidence="12">ATP-dependent DNA helicase PriA</fullName>
        <ecNumber evidence="12">5.6.2.4</ecNumber>
    </alternativeName>
    <alternativeName>
        <fullName evidence="12">DNA 3'-5' helicase PriA</fullName>
    </alternativeName>
</protein>
<dbReference type="InterPro" id="IPR041236">
    <property type="entry name" value="PriA_C"/>
</dbReference>
<keyword evidence="10 12" id="KW-0413">Isomerase</keyword>
<dbReference type="PROSITE" id="PS51194">
    <property type="entry name" value="HELICASE_CTER"/>
    <property type="match status" value="1"/>
</dbReference>
<dbReference type="Pfam" id="PF18319">
    <property type="entry name" value="Zn_ribbon_PriA"/>
    <property type="match status" value="1"/>
</dbReference>
<comment type="catalytic activity">
    <reaction evidence="12">
        <text>Couples ATP hydrolysis with the unwinding of duplex DNA by translocating in the 3'-5' direction.</text>
        <dbReference type="EC" id="5.6.2.4"/>
    </reaction>
</comment>
<dbReference type="Gene3D" id="3.40.1440.60">
    <property type="entry name" value="PriA, 3(prime) DNA-binding domain"/>
    <property type="match status" value="1"/>
</dbReference>
<feature type="domain" description="Helicase C-terminal" evidence="14">
    <location>
        <begin position="466"/>
        <end position="630"/>
    </location>
</feature>
<dbReference type="Pfam" id="PF00270">
    <property type="entry name" value="DEAD"/>
    <property type="match status" value="1"/>
</dbReference>
<feature type="binding site" evidence="12">
    <location>
        <position position="434"/>
    </location>
    <ligand>
        <name>Zn(2+)</name>
        <dbReference type="ChEBI" id="CHEBI:29105"/>
        <label>1</label>
    </ligand>
</feature>
<feature type="binding site" evidence="12">
    <location>
        <position position="474"/>
    </location>
    <ligand>
        <name>Zn(2+)</name>
        <dbReference type="ChEBI" id="CHEBI:29105"/>
        <label>1</label>
    </ligand>
</feature>
<evidence type="ECO:0000256" key="10">
    <source>
        <dbReference type="ARBA" id="ARBA00023235"/>
    </source>
</evidence>
<dbReference type="InterPro" id="IPR040498">
    <property type="entry name" value="PriA_CRR"/>
</dbReference>
<dbReference type="SUPFAM" id="SSF52540">
    <property type="entry name" value="P-loop containing nucleoside triphosphate hydrolases"/>
    <property type="match status" value="2"/>
</dbReference>
<comment type="similarity">
    <text evidence="12">Belongs to the helicase family. PriA subfamily.</text>
</comment>
<dbReference type="GO" id="GO:0003677">
    <property type="term" value="F:DNA binding"/>
    <property type="evidence" value="ECO:0007669"/>
    <property type="project" value="UniProtKB-UniRule"/>
</dbReference>
<dbReference type="InterPro" id="IPR011545">
    <property type="entry name" value="DEAD/DEAH_box_helicase_dom"/>
</dbReference>
<evidence type="ECO:0000256" key="6">
    <source>
        <dbReference type="ARBA" id="ARBA00022806"/>
    </source>
</evidence>
<keyword evidence="5 12" id="KW-0378">Hydrolase</keyword>
<comment type="catalytic activity">
    <reaction evidence="11 12">
        <text>ATP + H2O = ADP + phosphate + H(+)</text>
        <dbReference type="Rhea" id="RHEA:13065"/>
        <dbReference type="ChEBI" id="CHEBI:15377"/>
        <dbReference type="ChEBI" id="CHEBI:15378"/>
        <dbReference type="ChEBI" id="CHEBI:30616"/>
        <dbReference type="ChEBI" id="CHEBI:43474"/>
        <dbReference type="ChEBI" id="CHEBI:456216"/>
        <dbReference type="EC" id="5.6.2.4"/>
    </reaction>
</comment>
<evidence type="ECO:0000256" key="3">
    <source>
        <dbReference type="ARBA" id="ARBA00022723"/>
    </source>
</evidence>
<feature type="binding site" evidence="12">
    <location>
        <position position="443"/>
    </location>
    <ligand>
        <name>Zn(2+)</name>
        <dbReference type="ChEBI" id="CHEBI:29105"/>
        <label>2</label>
    </ligand>
</feature>
<evidence type="ECO:0000259" key="13">
    <source>
        <dbReference type="PROSITE" id="PS51192"/>
    </source>
</evidence>
<dbReference type="FunFam" id="3.40.50.300:FF:000489">
    <property type="entry name" value="Primosome assembly protein PriA"/>
    <property type="match status" value="1"/>
</dbReference>
<dbReference type="PANTHER" id="PTHR30580:SF0">
    <property type="entry name" value="PRIMOSOMAL PROTEIN N"/>
    <property type="match status" value="1"/>
</dbReference>
<dbReference type="GO" id="GO:0006302">
    <property type="term" value="P:double-strand break repair"/>
    <property type="evidence" value="ECO:0007669"/>
    <property type="project" value="InterPro"/>
</dbReference>
<dbReference type="AlphaFoldDB" id="E7C1K8"/>
<dbReference type="GO" id="GO:0006310">
    <property type="term" value="P:DNA recombination"/>
    <property type="evidence" value="ECO:0007669"/>
    <property type="project" value="InterPro"/>
</dbReference>
<dbReference type="GO" id="GO:0006269">
    <property type="term" value="P:DNA replication, synthesis of primer"/>
    <property type="evidence" value="ECO:0007669"/>
    <property type="project" value="UniProtKB-KW"/>
</dbReference>
<feature type="binding site" evidence="12">
    <location>
        <position position="464"/>
    </location>
    <ligand>
        <name>Zn(2+)</name>
        <dbReference type="ChEBI" id="CHEBI:29105"/>
        <label>2</label>
    </ligand>
</feature>
<dbReference type="Gene3D" id="3.40.50.300">
    <property type="entry name" value="P-loop containing nucleotide triphosphate hydrolases"/>
    <property type="match status" value="2"/>
</dbReference>
<keyword evidence="7 12" id="KW-0862">Zinc</keyword>